<dbReference type="EMBL" id="KV417267">
    <property type="protein sequence ID" value="KZP01293.1"/>
    <property type="molecule type" value="Genomic_DNA"/>
</dbReference>
<feature type="chain" id="PRO_5007892048" description="Secreted protein" evidence="1">
    <location>
        <begin position="19"/>
        <end position="89"/>
    </location>
</feature>
<evidence type="ECO:0000313" key="3">
    <source>
        <dbReference type="Proteomes" id="UP000076738"/>
    </source>
</evidence>
<feature type="non-terminal residue" evidence="2">
    <location>
        <position position="89"/>
    </location>
</feature>
<organism evidence="2 3">
    <name type="scientific">Calocera viscosa (strain TUFC12733)</name>
    <dbReference type="NCBI Taxonomy" id="1330018"/>
    <lineage>
        <taxon>Eukaryota</taxon>
        <taxon>Fungi</taxon>
        <taxon>Dikarya</taxon>
        <taxon>Basidiomycota</taxon>
        <taxon>Agaricomycotina</taxon>
        <taxon>Dacrymycetes</taxon>
        <taxon>Dacrymycetales</taxon>
        <taxon>Dacrymycetaceae</taxon>
        <taxon>Calocera</taxon>
    </lineage>
</organism>
<name>A0A167RUG6_CALVF</name>
<keyword evidence="1" id="KW-0732">Signal</keyword>
<protein>
    <recommendedName>
        <fullName evidence="4">Secreted protein</fullName>
    </recommendedName>
</protein>
<evidence type="ECO:0000313" key="2">
    <source>
        <dbReference type="EMBL" id="KZP01293.1"/>
    </source>
</evidence>
<gene>
    <name evidence="2" type="ORF">CALVIDRAFT_492906</name>
</gene>
<feature type="non-terminal residue" evidence="2">
    <location>
        <position position="1"/>
    </location>
</feature>
<reference evidence="2 3" key="1">
    <citation type="journal article" date="2016" name="Mol. Biol. Evol.">
        <title>Comparative Genomics of Early-Diverging Mushroom-Forming Fungi Provides Insights into the Origins of Lignocellulose Decay Capabilities.</title>
        <authorList>
            <person name="Nagy L.G."/>
            <person name="Riley R."/>
            <person name="Tritt A."/>
            <person name="Adam C."/>
            <person name="Daum C."/>
            <person name="Floudas D."/>
            <person name="Sun H."/>
            <person name="Yadav J.S."/>
            <person name="Pangilinan J."/>
            <person name="Larsson K.H."/>
            <person name="Matsuura K."/>
            <person name="Barry K."/>
            <person name="Labutti K."/>
            <person name="Kuo R."/>
            <person name="Ohm R.A."/>
            <person name="Bhattacharya S.S."/>
            <person name="Shirouzu T."/>
            <person name="Yoshinaga Y."/>
            <person name="Martin F.M."/>
            <person name="Grigoriev I.V."/>
            <person name="Hibbett D.S."/>
        </authorList>
    </citation>
    <scope>NUCLEOTIDE SEQUENCE [LARGE SCALE GENOMIC DNA]</scope>
    <source>
        <strain evidence="2 3">TUFC12733</strain>
    </source>
</reference>
<evidence type="ECO:0008006" key="4">
    <source>
        <dbReference type="Google" id="ProtNLM"/>
    </source>
</evidence>
<sequence length="89" mass="9671">GLGTRLFDLLLLLSSVRDCEISKTLRLPSAELSPVLPTKDAGRVPRRSRVCSACVTCCRSKGSRSNAFCAAPGRDYAQRETFQNIPKTG</sequence>
<dbReference type="AlphaFoldDB" id="A0A167RUG6"/>
<accession>A0A167RUG6</accession>
<feature type="signal peptide" evidence="1">
    <location>
        <begin position="1"/>
        <end position="18"/>
    </location>
</feature>
<proteinExistence type="predicted"/>
<evidence type="ECO:0000256" key="1">
    <source>
        <dbReference type="SAM" id="SignalP"/>
    </source>
</evidence>
<dbReference type="Proteomes" id="UP000076738">
    <property type="component" value="Unassembled WGS sequence"/>
</dbReference>
<keyword evidence="3" id="KW-1185">Reference proteome</keyword>